<feature type="domain" description="Transposase Tc1-like" evidence="1">
    <location>
        <begin position="35"/>
        <end position="90"/>
    </location>
</feature>
<organism evidence="2 3">
    <name type="scientific">Popillia japonica</name>
    <name type="common">Japanese beetle</name>
    <dbReference type="NCBI Taxonomy" id="7064"/>
    <lineage>
        <taxon>Eukaryota</taxon>
        <taxon>Metazoa</taxon>
        <taxon>Ecdysozoa</taxon>
        <taxon>Arthropoda</taxon>
        <taxon>Hexapoda</taxon>
        <taxon>Insecta</taxon>
        <taxon>Pterygota</taxon>
        <taxon>Neoptera</taxon>
        <taxon>Endopterygota</taxon>
        <taxon>Coleoptera</taxon>
        <taxon>Polyphaga</taxon>
        <taxon>Scarabaeiformia</taxon>
        <taxon>Scarabaeidae</taxon>
        <taxon>Rutelinae</taxon>
        <taxon>Popillia</taxon>
    </lineage>
</organism>
<proteinExistence type="predicted"/>
<dbReference type="Proteomes" id="UP001458880">
    <property type="component" value="Unassembled WGS sequence"/>
</dbReference>
<reference evidence="2 3" key="1">
    <citation type="journal article" date="2024" name="BMC Genomics">
        <title>De novo assembly and annotation of Popillia japonica's genome with initial clues to its potential as an invasive pest.</title>
        <authorList>
            <person name="Cucini C."/>
            <person name="Boschi S."/>
            <person name="Funari R."/>
            <person name="Cardaioli E."/>
            <person name="Iannotti N."/>
            <person name="Marturano G."/>
            <person name="Paoli F."/>
            <person name="Bruttini M."/>
            <person name="Carapelli A."/>
            <person name="Frati F."/>
            <person name="Nardi F."/>
        </authorList>
    </citation>
    <scope>NUCLEOTIDE SEQUENCE [LARGE SCALE GENOMIC DNA]</scope>
    <source>
        <strain evidence="2">DMR45628</strain>
    </source>
</reference>
<dbReference type="AlphaFoldDB" id="A0AAW1K2M1"/>
<protein>
    <submittedName>
        <fullName evidence="2">Transposase</fullName>
    </submittedName>
</protein>
<dbReference type="GO" id="GO:0006313">
    <property type="term" value="P:DNA transposition"/>
    <property type="evidence" value="ECO:0007669"/>
    <property type="project" value="InterPro"/>
</dbReference>
<name>A0AAW1K2M1_POPJA</name>
<keyword evidence="3" id="KW-1185">Reference proteome</keyword>
<evidence type="ECO:0000313" key="2">
    <source>
        <dbReference type="EMBL" id="KAK9712107.1"/>
    </source>
</evidence>
<gene>
    <name evidence="2" type="ORF">QE152_g25042</name>
</gene>
<dbReference type="GO" id="GO:0003677">
    <property type="term" value="F:DNA binding"/>
    <property type="evidence" value="ECO:0007669"/>
    <property type="project" value="InterPro"/>
</dbReference>
<dbReference type="Pfam" id="PF01498">
    <property type="entry name" value="HTH_Tnp_Tc3_2"/>
    <property type="match status" value="1"/>
</dbReference>
<dbReference type="EMBL" id="JASPKY010000268">
    <property type="protein sequence ID" value="KAK9712107.1"/>
    <property type="molecule type" value="Genomic_DNA"/>
</dbReference>
<sequence length="93" mass="11224">MKISWLLTYRSKKRSRHATQLTVERFQESRSYENQLATDLPIEQGVSICDRTVRRRMTELNLKEQKAHRTPYLSQQQIKNRLLWAKKYKDWGG</sequence>
<dbReference type="GO" id="GO:0015074">
    <property type="term" value="P:DNA integration"/>
    <property type="evidence" value="ECO:0007669"/>
    <property type="project" value="InterPro"/>
</dbReference>
<evidence type="ECO:0000259" key="1">
    <source>
        <dbReference type="Pfam" id="PF01498"/>
    </source>
</evidence>
<dbReference type="InterPro" id="IPR002492">
    <property type="entry name" value="Transposase_Tc1-like"/>
</dbReference>
<comment type="caution">
    <text evidence="2">The sequence shown here is derived from an EMBL/GenBank/DDBJ whole genome shotgun (WGS) entry which is preliminary data.</text>
</comment>
<evidence type="ECO:0000313" key="3">
    <source>
        <dbReference type="Proteomes" id="UP001458880"/>
    </source>
</evidence>
<accession>A0AAW1K2M1</accession>